<dbReference type="RefSeq" id="XP_062780191.1">
    <property type="nucleotide sequence ID" value="XM_062924140.1"/>
</dbReference>
<reference evidence="3" key="1">
    <citation type="journal article" date="2023" name="bioRxiv">
        <title>Complete genome of the Medicago anthracnose fungus, Colletotrichum destructivum, reveals a mini-chromosome-like region within a core chromosome.</title>
        <authorList>
            <person name="Lapalu N."/>
            <person name="Simon A."/>
            <person name="Lu A."/>
            <person name="Plaumann P.-L."/>
            <person name="Amselem J."/>
            <person name="Pigne S."/>
            <person name="Auger A."/>
            <person name="Koch C."/>
            <person name="Dallery J.-F."/>
            <person name="O'Connell R.J."/>
        </authorList>
    </citation>
    <scope>NUCLEOTIDE SEQUENCE [LARGE SCALE GENOMIC DNA]</scope>
    <source>
        <strain evidence="3">CBS 520.97</strain>
    </source>
</reference>
<feature type="compositionally biased region" description="Basic and acidic residues" evidence="1">
    <location>
        <begin position="79"/>
        <end position="95"/>
    </location>
</feature>
<protein>
    <submittedName>
        <fullName evidence="2">Uncharacterized protein</fullName>
    </submittedName>
</protein>
<proteinExistence type="predicted"/>
<dbReference type="EMBL" id="CP137309">
    <property type="protein sequence ID" value="WQF82967.1"/>
    <property type="molecule type" value="Genomic_DNA"/>
</dbReference>
<feature type="region of interest" description="Disordered" evidence="1">
    <location>
        <begin position="1"/>
        <end position="32"/>
    </location>
</feature>
<feature type="compositionally biased region" description="Polar residues" evidence="1">
    <location>
        <begin position="116"/>
        <end position="147"/>
    </location>
</feature>
<evidence type="ECO:0000313" key="2">
    <source>
        <dbReference type="EMBL" id="WQF82967.1"/>
    </source>
</evidence>
<evidence type="ECO:0000256" key="1">
    <source>
        <dbReference type="SAM" id="MobiDB-lite"/>
    </source>
</evidence>
<name>A0AAX4II47_9PEZI</name>
<feature type="region of interest" description="Disordered" evidence="1">
    <location>
        <begin position="51"/>
        <end position="158"/>
    </location>
</feature>
<keyword evidence="3" id="KW-1185">Reference proteome</keyword>
<feature type="compositionally biased region" description="Acidic residues" evidence="1">
    <location>
        <begin position="68"/>
        <end position="78"/>
    </location>
</feature>
<dbReference type="KEGG" id="cdet:87944484"/>
<dbReference type="AlphaFoldDB" id="A0AAX4II47"/>
<dbReference type="Proteomes" id="UP001322277">
    <property type="component" value="Chromosome 5"/>
</dbReference>
<accession>A0AAX4II47</accession>
<evidence type="ECO:0000313" key="3">
    <source>
        <dbReference type="Proteomes" id="UP001322277"/>
    </source>
</evidence>
<sequence>MTSTTKTEDSETPEVHSAPVGEENKAIDEAPDQGLAIRLGQLIIGALGASADMPASQPHPSMLPPIDDALESGEDLDEEKEKHGEMAKVRDEQDKPAFSSKNVARASKVPGYLKSTEASQRRSIGGNTMRQTLPSNTTRSASESPTKTRAKTPKPGKH</sequence>
<gene>
    <name evidence="2" type="ORF">CDEST_07981</name>
</gene>
<organism evidence="2 3">
    <name type="scientific">Colletotrichum destructivum</name>
    <dbReference type="NCBI Taxonomy" id="34406"/>
    <lineage>
        <taxon>Eukaryota</taxon>
        <taxon>Fungi</taxon>
        <taxon>Dikarya</taxon>
        <taxon>Ascomycota</taxon>
        <taxon>Pezizomycotina</taxon>
        <taxon>Sordariomycetes</taxon>
        <taxon>Hypocreomycetidae</taxon>
        <taxon>Glomerellales</taxon>
        <taxon>Glomerellaceae</taxon>
        <taxon>Colletotrichum</taxon>
        <taxon>Colletotrichum destructivum species complex</taxon>
    </lineage>
</organism>
<dbReference type="GeneID" id="87944484"/>
<feature type="compositionally biased region" description="Basic residues" evidence="1">
    <location>
        <begin position="148"/>
        <end position="158"/>
    </location>
</feature>